<accession>A0A8S3Z2D6</accession>
<dbReference type="OrthoDB" id="10064159at2759"/>
<evidence type="ECO:0000256" key="1">
    <source>
        <dbReference type="SAM" id="MobiDB-lite"/>
    </source>
</evidence>
<feature type="compositionally biased region" description="Basic and acidic residues" evidence="1">
    <location>
        <begin position="136"/>
        <end position="157"/>
    </location>
</feature>
<evidence type="ECO:0000313" key="2">
    <source>
        <dbReference type="EMBL" id="CAG5121592.1"/>
    </source>
</evidence>
<feature type="non-terminal residue" evidence="2">
    <location>
        <position position="575"/>
    </location>
</feature>
<dbReference type="Proteomes" id="UP000678393">
    <property type="component" value="Unassembled WGS sequence"/>
</dbReference>
<comment type="caution">
    <text evidence="2">The sequence shown here is derived from an EMBL/GenBank/DDBJ whole genome shotgun (WGS) entry which is preliminary data.</text>
</comment>
<keyword evidence="3" id="KW-1185">Reference proteome</keyword>
<feature type="region of interest" description="Disordered" evidence="1">
    <location>
        <begin position="130"/>
        <end position="174"/>
    </location>
</feature>
<evidence type="ECO:0000313" key="3">
    <source>
        <dbReference type="Proteomes" id="UP000678393"/>
    </source>
</evidence>
<dbReference type="AlphaFoldDB" id="A0A8S3Z2D6"/>
<name>A0A8S3Z2D6_9EUPU</name>
<protein>
    <submittedName>
        <fullName evidence="2">Uncharacterized protein</fullName>
    </submittedName>
</protein>
<reference evidence="2" key="1">
    <citation type="submission" date="2021-04" db="EMBL/GenBank/DDBJ databases">
        <authorList>
            <consortium name="Molecular Ecology Group"/>
        </authorList>
    </citation>
    <scope>NUCLEOTIDE SEQUENCE</scope>
</reference>
<dbReference type="EMBL" id="CAJHNH020001113">
    <property type="protein sequence ID" value="CAG5121592.1"/>
    <property type="molecule type" value="Genomic_DNA"/>
</dbReference>
<sequence>MAVNRLDLAELDMEMRQSQPSALDAFTRKEYLQARLYSYAPLVAKPSSDALVFRGLTRTQVKRLRTPIGPHVEPLPILQKYQMVNKPEYIQQKNLEALEFKRKLQTEATLDDQKRLKRAGSVDPLEFVPRAPELPQELKEKQEEMVPRPVTPRDAKWKSPKAHATGPSLPASTKMKHLSSYNGIRDMHKIISIIRTEPKLGFLYLSPAVPKSSVHYHYYNLKVVGHEHVYKPDYLTISQKGITRMRADDETEFVVLDRWEREVMYFEKLIKIKTFAKFRVWKAFSVWRQNVRTAKTKDCKKALNENLFIVNPSLRPALLNVREMCHRISEMGLCHIDRDHTYTLSEFMEAQFYQLNDVAARLQDFRELVKEVVRSACRTALLEAGFTPDDYYYDGADTPGIYGDFAGAPGTSSSYLMQSNYDMDIYGEAPERMTYTEQANKRAHCKRLSCFIRLADYLIVNTMHVLAVNSVTTLLNYLTEQLQNTLTLEEILSYAYKEDKKQEEKKSDKDKAEEDEETKSPPIFITEFLLEPNQLLFLPDHNDFHTGVSEVIQKFQDAVLSVQNLVPDPYFDAFT</sequence>
<gene>
    <name evidence="2" type="ORF">CUNI_LOCUS7150</name>
</gene>
<organism evidence="2 3">
    <name type="scientific">Candidula unifasciata</name>
    <dbReference type="NCBI Taxonomy" id="100452"/>
    <lineage>
        <taxon>Eukaryota</taxon>
        <taxon>Metazoa</taxon>
        <taxon>Spiralia</taxon>
        <taxon>Lophotrochozoa</taxon>
        <taxon>Mollusca</taxon>
        <taxon>Gastropoda</taxon>
        <taxon>Heterobranchia</taxon>
        <taxon>Euthyneura</taxon>
        <taxon>Panpulmonata</taxon>
        <taxon>Eupulmonata</taxon>
        <taxon>Stylommatophora</taxon>
        <taxon>Helicina</taxon>
        <taxon>Helicoidea</taxon>
        <taxon>Geomitridae</taxon>
        <taxon>Candidula</taxon>
    </lineage>
</organism>
<proteinExistence type="predicted"/>